<proteinExistence type="predicted"/>
<evidence type="ECO:0000313" key="3">
    <source>
        <dbReference type="Proteomes" id="UP001163046"/>
    </source>
</evidence>
<feature type="region of interest" description="Disordered" evidence="1">
    <location>
        <begin position="1"/>
        <end position="144"/>
    </location>
</feature>
<dbReference type="AlphaFoldDB" id="A0A9W9ZET5"/>
<dbReference type="EMBL" id="MU826353">
    <property type="protein sequence ID" value="KAJ7380418.1"/>
    <property type="molecule type" value="Genomic_DNA"/>
</dbReference>
<dbReference type="Proteomes" id="UP001163046">
    <property type="component" value="Unassembled WGS sequence"/>
</dbReference>
<feature type="compositionally biased region" description="Basic residues" evidence="1">
    <location>
        <begin position="92"/>
        <end position="103"/>
    </location>
</feature>
<evidence type="ECO:0000256" key="1">
    <source>
        <dbReference type="SAM" id="MobiDB-lite"/>
    </source>
</evidence>
<gene>
    <name evidence="2" type="ORF">OS493_008875</name>
</gene>
<organism evidence="2 3">
    <name type="scientific">Desmophyllum pertusum</name>
    <dbReference type="NCBI Taxonomy" id="174260"/>
    <lineage>
        <taxon>Eukaryota</taxon>
        <taxon>Metazoa</taxon>
        <taxon>Cnidaria</taxon>
        <taxon>Anthozoa</taxon>
        <taxon>Hexacorallia</taxon>
        <taxon>Scleractinia</taxon>
        <taxon>Caryophylliina</taxon>
        <taxon>Caryophylliidae</taxon>
        <taxon>Desmophyllum</taxon>
    </lineage>
</organism>
<sequence>MPLKKNVPQETIDEEDIRVANEINAMIQDDPLKPASNGTTPPISSNAGLQMQSGSAASSGEKTTSSIQHTPTTESNGQISPAAVSPTAESRRLKRRHRKKKKETKLNEDVEGIVNDGIPAPESVSPNDFQKPNQEEDKLSLDNSNASSEQISSILGTLPPPQKVDFTRKHNTQTDTQLNNDIAYILNDDIFTAESDDVISSSPVDIPRPKTSNPKLTLAMDMDRILDPTSVVSTTSVAQHQRKGSVPIANQEDELVKKINNKPIPLSSGAVRRRKQVSFPNSNPDDILTGQTVKNALGRPIPSSSEAVQRCTKNPPTIKHMTILEEVAESVEIDSNASMLSTGPIHK</sequence>
<comment type="caution">
    <text evidence="2">The sequence shown here is derived from an EMBL/GenBank/DDBJ whole genome shotgun (WGS) entry which is preliminary data.</text>
</comment>
<keyword evidence="3" id="KW-1185">Reference proteome</keyword>
<name>A0A9W9ZET5_9CNID</name>
<evidence type="ECO:0000313" key="2">
    <source>
        <dbReference type="EMBL" id="KAJ7380418.1"/>
    </source>
</evidence>
<accession>A0A9W9ZET5</accession>
<protein>
    <submittedName>
        <fullName evidence="2">Uncharacterized protein</fullName>
    </submittedName>
</protein>
<reference evidence="2" key="1">
    <citation type="submission" date="2023-01" db="EMBL/GenBank/DDBJ databases">
        <title>Genome assembly of the deep-sea coral Lophelia pertusa.</title>
        <authorList>
            <person name="Herrera S."/>
            <person name="Cordes E."/>
        </authorList>
    </citation>
    <scope>NUCLEOTIDE SEQUENCE</scope>
    <source>
        <strain evidence="2">USNM1676648</strain>
        <tissue evidence="2">Polyp</tissue>
    </source>
</reference>
<feature type="compositionally biased region" description="Polar residues" evidence="1">
    <location>
        <begin position="36"/>
        <end position="79"/>
    </location>
</feature>